<accession>A0A1H5WR93</accession>
<evidence type="ECO:0000256" key="1">
    <source>
        <dbReference type="SAM" id="SignalP"/>
    </source>
</evidence>
<dbReference type="RefSeq" id="WP_167535539.1">
    <property type="nucleotide sequence ID" value="NC_007614.1"/>
</dbReference>
<dbReference type="AlphaFoldDB" id="A0A1H5WR93"/>
<dbReference type="EMBL" id="FNVK01000022">
    <property type="protein sequence ID" value="SEG01716.1"/>
    <property type="molecule type" value="Genomic_DNA"/>
</dbReference>
<name>A0A1H5WR93_NITMU</name>
<dbReference type="Proteomes" id="UP000236751">
    <property type="component" value="Unassembled WGS sequence"/>
</dbReference>
<evidence type="ECO:0000313" key="2">
    <source>
        <dbReference type="EMBL" id="SEG01716.1"/>
    </source>
</evidence>
<gene>
    <name evidence="2" type="ORF">SAMN05216403_12237</name>
</gene>
<keyword evidence="1" id="KW-0732">Signal</keyword>
<sequence length="53" mass="5665">MKTGKIVAALTALALVFLSHMANAEPSAPLKAEQPAPDFNLPAVRDFRFPGKD</sequence>
<feature type="signal peptide" evidence="1">
    <location>
        <begin position="1"/>
        <end position="24"/>
    </location>
</feature>
<reference evidence="2 3" key="1">
    <citation type="submission" date="2016-10" db="EMBL/GenBank/DDBJ databases">
        <authorList>
            <person name="de Groot N.N."/>
        </authorList>
    </citation>
    <scope>NUCLEOTIDE SEQUENCE [LARGE SCALE GENOMIC DNA]</scope>
    <source>
        <strain evidence="2 3">Nl13</strain>
    </source>
</reference>
<feature type="chain" id="PRO_5009288596" evidence="1">
    <location>
        <begin position="25"/>
        <end position="53"/>
    </location>
</feature>
<organism evidence="2 3">
    <name type="scientific">Nitrosospira multiformis (strain ATCC 25196 / NCIMB 11849 / C 71)</name>
    <dbReference type="NCBI Taxonomy" id="323848"/>
    <lineage>
        <taxon>Bacteria</taxon>
        <taxon>Pseudomonadati</taxon>
        <taxon>Pseudomonadota</taxon>
        <taxon>Betaproteobacteria</taxon>
        <taxon>Nitrosomonadales</taxon>
        <taxon>Nitrosomonadaceae</taxon>
        <taxon>Nitrosospira</taxon>
    </lineage>
</organism>
<protein>
    <submittedName>
        <fullName evidence="2">Uncharacterized protein</fullName>
    </submittedName>
</protein>
<proteinExistence type="predicted"/>
<evidence type="ECO:0000313" key="3">
    <source>
        <dbReference type="Proteomes" id="UP000236751"/>
    </source>
</evidence>